<keyword evidence="3" id="KW-1185">Reference proteome</keyword>
<name>A0A086SXD2_HAPC1</name>
<comment type="caution">
    <text evidence="2">The sequence shown here is derived from an EMBL/GenBank/DDBJ whole genome shotgun (WGS) entry which is preliminary data.</text>
</comment>
<dbReference type="Proteomes" id="UP000029964">
    <property type="component" value="Unassembled WGS sequence"/>
</dbReference>
<evidence type="ECO:0000256" key="1">
    <source>
        <dbReference type="SAM" id="MobiDB-lite"/>
    </source>
</evidence>
<feature type="compositionally biased region" description="Polar residues" evidence="1">
    <location>
        <begin position="39"/>
        <end position="56"/>
    </location>
</feature>
<reference evidence="3" key="1">
    <citation type="journal article" date="2014" name="Genome Announc.">
        <title>Genome sequence and annotation of Acremonium chrysogenum, producer of the beta-lactam antibiotic cephalosporin C.</title>
        <authorList>
            <person name="Terfehr D."/>
            <person name="Dahlmann T.A."/>
            <person name="Specht T."/>
            <person name="Zadra I."/>
            <person name="Kuernsteiner H."/>
            <person name="Kueck U."/>
        </authorList>
    </citation>
    <scope>NUCLEOTIDE SEQUENCE [LARGE SCALE GENOMIC DNA]</scope>
    <source>
        <strain evidence="3">ATCC 11550 / CBS 779.69 / DSM 880 / IAM 14645 / JCM 23072 / IMI 49137</strain>
    </source>
</reference>
<sequence length="62" mass="6718">MLSSNKAIARAILESGESSESHLVTQQPQTSLEDVISLGTHNPTISKMEQDGNFNLQPAPLR</sequence>
<dbReference type="HOGENOM" id="CLU_2903626_0_0_1"/>
<evidence type="ECO:0000313" key="3">
    <source>
        <dbReference type="Proteomes" id="UP000029964"/>
    </source>
</evidence>
<proteinExistence type="predicted"/>
<protein>
    <submittedName>
        <fullName evidence="2">Uncharacterized protein</fullName>
    </submittedName>
</protein>
<feature type="region of interest" description="Disordered" evidence="1">
    <location>
        <begin position="13"/>
        <end position="62"/>
    </location>
</feature>
<dbReference type="EMBL" id="JPKY01000115">
    <property type="protein sequence ID" value="KFH41764.1"/>
    <property type="molecule type" value="Genomic_DNA"/>
</dbReference>
<accession>A0A086SXD2</accession>
<organism evidence="2 3">
    <name type="scientific">Hapsidospora chrysogenum (strain ATCC 11550 / CBS 779.69 / DSM 880 / IAM 14645 / JCM 23072 / IMI 49137)</name>
    <name type="common">Acremonium chrysogenum</name>
    <dbReference type="NCBI Taxonomy" id="857340"/>
    <lineage>
        <taxon>Eukaryota</taxon>
        <taxon>Fungi</taxon>
        <taxon>Dikarya</taxon>
        <taxon>Ascomycota</taxon>
        <taxon>Pezizomycotina</taxon>
        <taxon>Sordariomycetes</taxon>
        <taxon>Hypocreomycetidae</taxon>
        <taxon>Hypocreales</taxon>
        <taxon>Bionectriaceae</taxon>
        <taxon>Hapsidospora</taxon>
    </lineage>
</organism>
<evidence type="ECO:0000313" key="2">
    <source>
        <dbReference type="EMBL" id="KFH41764.1"/>
    </source>
</evidence>
<gene>
    <name evidence="2" type="ORF">ACRE_075050</name>
</gene>
<dbReference type="AlphaFoldDB" id="A0A086SXD2"/>
<feature type="compositionally biased region" description="Polar residues" evidence="1">
    <location>
        <begin position="16"/>
        <end position="32"/>
    </location>
</feature>